<accession>A0A497U3L8</accession>
<evidence type="ECO:0000256" key="1">
    <source>
        <dbReference type="SAM" id="Phobius"/>
    </source>
</evidence>
<comment type="caution">
    <text evidence="3">The sequence shown here is derived from an EMBL/GenBank/DDBJ whole genome shotgun (WGS) entry which is preliminary data.</text>
</comment>
<dbReference type="EMBL" id="PJND01000007">
    <property type="protein sequence ID" value="PKW30087.1"/>
    <property type="molecule type" value="Genomic_DNA"/>
</dbReference>
<proteinExistence type="predicted"/>
<reference evidence="2 4" key="1">
    <citation type="submission" date="2017-12" db="EMBL/GenBank/DDBJ databases">
        <title>Genomic Encyclopedia of Type Strains, Phase III (KMG-III): the genomes of soil and plant-associated and newly described type strains.</title>
        <authorList>
            <person name="Whitman W."/>
        </authorList>
    </citation>
    <scope>NUCLEOTIDE SEQUENCE [LARGE SCALE GENOMIC DNA]</scope>
    <source>
        <strain evidence="2 4">IP-10</strain>
    </source>
</reference>
<evidence type="ECO:0000313" key="3">
    <source>
        <dbReference type="EMBL" id="RLJ24427.1"/>
    </source>
</evidence>
<evidence type="ECO:0000313" key="4">
    <source>
        <dbReference type="Proteomes" id="UP000233767"/>
    </source>
</evidence>
<feature type="transmembrane region" description="Helical" evidence="1">
    <location>
        <begin position="74"/>
        <end position="94"/>
    </location>
</feature>
<evidence type="ECO:0000313" key="2">
    <source>
        <dbReference type="EMBL" id="PKW30087.1"/>
    </source>
</evidence>
<gene>
    <name evidence="2" type="ORF">B0G92_1736</name>
    <name evidence="3" type="ORF">CLV50_2308</name>
</gene>
<keyword evidence="1" id="KW-0812">Transmembrane</keyword>
<keyword evidence="1" id="KW-0472">Membrane</keyword>
<organism evidence="3 5">
    <name type="scientific">Flavobacterium lindanitolerans</name>
    <dbReference type="NCBI Taxonomy" id="428988"/>
    <lineage>
        <taxon>Bacteria</taxon>
        <taxon>Pseudomonadati</taxon>
        <taxon>Bacteroidota</taxon>
        <taxon>Flavobacteriia</taxon>
        <taxon>Flavobacteriales</taxon>
        <taxon>Flavobacteriaceae</taxon>
        <taxon>Flavobacterium</taxon>
    </lineage>
</organism>
<dbReference type="EMBL" id="RCCB01000012">
    <property type="protein sequence ID" value="RLJ24427.1"/>
    <property type="molecule type" value="Genomic_DNA"/>
</dbReference>
<protein>
    <submittedName>
        <fullName evidence="3">Uncharacterized protein</fullName>
    </submittedName>
</protein>
<dbReference type="RefSeq" id="WP_101471796.1">
    <property type="nucleotide sequence ID" value="NZ_PJND01000007.1"/>
</dbReference>
<reference evidence="3 5" key="2">
    <citation type="submission" date="2018-10" db="EMBL/GenBank/DDBJ databases">
        <title>Genomic Encyclopedia of Archaeal and Bacterial Type Strains, Phase II (KMG-II): from individual species to whole genera.</title>
        <authorList>
            <person name="Goeker M."/>
        </authorList>
    </citation>
    <scope>NUCLEOTIDE SEQUENCE [LARGE SCALE GENOMIC DNA]</scope>
    <source>
        <strain evidence="3 5">DSM 21886</strain>
    </source>
</reference>
<dbReference type="Proteomes" id="UP000233767">
    <property type="component" value="Unassembled WGS sequence"/>
</dbReference>
<dbReference type="AlphaFoldDB" id="A0A497U3L8"/>
<keyword evidence="4" id="KW-1185">Reference proteome</keyword>
<dbReference type="Proteomes" id="UP000275027">
    <property type="component" value="Unassembled WGS sequence"/>
</dbReference>
<evidence type="ECO:0000313" key="5">
    <source>
        <dbReference type="Proteomes" id="UP000275027"/>
    </source>
</evidence>
<name>A0A497U3L8_9FLAO</name>
<keyword evidence="1" id="KW-1133">Transmembrane helix</keyword>
<feature type="transmembrane region" description="Helical" evidence="1">
    <location>
        <begin position="18"/>
        <end position="37"/>
    </location>
</feature>
<sequence>MTEQVQIKVASGKKQKQLLLSILFDVIGMTTYALPFIGEFADIAWAPISGFILARMYKGTVGTVGGIISFLEELFPLTDILPTFTLTWIYTYYFSNEKK</sequence>